<accession>A0A7G6T6E6</accession>
<feature type="transmembrane region" description="Helical" evidence="2">
    <location>
        <begin position="6"/>
        <end position="24"/>
    </location>
</feature>
<evidence type="ECO:0000256" key="2">
    <source>
        <dbReference type="SAM" id="Phobius"/>
    </source>
</evidence>
<feature type="region of interest" description="Disordered" evidence="1">
    <location>
        <begin position="30"/>
        <end position="63"/>
    </location>
</feature>
<reference evidence="4" key="1">
    <citation type="journal article" date="2020" name="Mol. Plant Microbe">
        <title>Rhizobial microsymbionts of the narrowly endemic Oxytropis species growing in Kamchatka are characterized by significant genetic diversity and possess a set of genes that are associated with T3SS and T6SS secretion systems and can affect the development of symbiosis.</title>
        <authorList>
            <person name="Safronova V."/>
            <person name="Guro P."/>
            <person name="Sazanova A."/>
            <person name="Kuznetsova I."/>
            <person name="Belimov A."/>
            <person name="Yakubov V."/>
            <person name="Chirak E."/>
            <person name="Afonin A."/>
            <person name="Gogolev Y."/>
            <person name="Andronov E."/>
            <person name="Tikhonovich I."/>
        </authorList>
    </citation>
    <scope>NUCLEOTIDE SEQUENCE [LARGE SCALE GENOMIC DNA]</scope>
    <source>
        <strain evidence="4">583</strain>
        <plasmid evidence="4">p_1</plasmid>
    </source>
</reference>
<evidence type="ECO:0000313" key="3">
    <source>
        <dbReference type="EMBL" id="QND62328.1"/>
    </source>
</evidence>
<keyword evidence="2" id="KW-0812">Transmembrane</keyword>
<dbReference type="EMBL" id="CP050299">
    <property type="protein sequence ID" value="QND62328.1"/>
    <property type="molecule type" value="Genomic_DNA"/>
</dbReference>
<geneLocation type="plasmid" evidence="3 4">
    <name>p_1</name>
</geneLocation>
<gene>
    <name evidence="3" type="ORF">HB778_40740</name>
</gene>
<dbReference type="Proteomes" id="UP000515465">
    <property type="component" value="Plasmid p_1"/>
</dbReference>
<keyword evidence="3" id="KW-0614">Plasmid</keyword>
<evidence type="ECO:0000313" key="4">
    <source>
        <dbReference type="Proteomes" id="UP000515465"/>
    </source>
</evidence>
<keyword evidence="2" id="KW-1133">Transmembrane helix</keyword>
<name>A0A7G6T6E6_9HYPH</name>
<proteinExistence type="predicted"/>
<organism evidence="3 4">
    <name type="scientific">Mesorhizobium huakuii</name>
    <dbReference type="NCBI Taxonomy" id="28104"/>
    <lineage>
        <taxon>Bacteria</taxon>
        <taxon>Pseudomonadati</taxon>
        <taxon>Pseudomonadota</taxon>
        <taxon>Alphaproteobacteria</taxon>
        <taxon>Hyphomicrobiales</taxon>
        <taxon>Phyllobacteriaceae</taxon>
        <taxon>Mesorhizobium</taxon>
    </lineage>
</organism>
<evidence type="ECO:0000256" key="1">
    <source>
        <dbReference type="SAM" id="MobiDB-lite"/>
    </source>
</evidence>
<sequence length="63" mass="6759">MSKQAIGFLVAGILIAETIYLAVWRPREQPNPSSMAAGPVSQDDAAKAASRAMTFSQPKEPKK</sequence>
<keyword evidence="2" id="KW-0472">Membrane</keyword>
<dbReference type="RefSeq" id="WP_183455118.1">
    <property type="nucleotide sequence ID" value="NZ_CP050299.1"/>
</dbReference>
<protein>
    <submittedName>
        <fullName evidence="3">Uncharacterized protein</fullName>
    </submittedName>
</protein>
<dbReference type="AlphaFoldDB" id="A0A7G6T6E6"/>